<feature type="domain" description="Leucine-binding protein" evidence="2">
    <location>
        <begin position="30"/>
        <end position="382"/>
    </location>
</feature>
<evidence type="ECO:0000313" key="3">
    <source>
        <dbReference type="EMBL" id="MFD1562601.1"/>
    </source>
</evidence>
<dbReference type="InterPro" id="IPR028081">
    <property type="entry name" value="Leu-bd"/>
</dbReference>
<proteinExistence type="predicted"/>
<dbReference type="AlphaFoldDB" id="A0ABD6BDG4"/>
<evidence type="ECO:0000259" key="2">
    <source>
        <dbReference type="Pfam" id="PF13458"/>
    </source>
</evidence>
<dbReference type="InterPro" id="IPR028082">
    <property type="entry name" value="Peripla_BP_I"/>
</dbReference>
<name>A0ABD6BDG4_9EURY</name>
<accession>A0ABD6BDG4</accession>
<evidence type="ECO:0000313" key="4">
    <source>
        <dbReference type="Proteomes" id="UP001597076"/>
    </source>
</evidence>
<dbReference type="PROSITE" id="PS51257">
    <property type="entry name" value="PROKAR_LIPOPROTEIN"/>
    <property type="match status" value="1"/>
</dbReference>
<evidence type="ECO:0000256" key="1">
    <source>
        <dbReference type="ARBA" id="ARBA00022729"/>
    </source>
</evidence>
<dbReference type="SUPFAM" id="SSF53822">
    <property type="entry name" value="Periplasmic binding protein-like I"/>
    <property type="match status" value="1"/>
</dbReference>
<comment type="caution">
    <text evidence="3">The sequence shown here is derived from an EMBL/GenBank/DDBJ whole genome shotgun (WGS) entry which is preliminary data.</text>
</comment>
<sequence>MLKGVGGAAAGVATMSLAGCLGSGDGSGDVSVPGIYDMSGATSDVGKPSGIGSRDAIKWINENDELDTEIDHPWQDYAYDVPTAKSAYDEYTSGTKPPIIIGWGTADTEALSPSVARDRIVYISASYSAKLVKEETPFNFFGNLDYTSQARAHLKWIEQNDPGAKVAFIFSNTAFGKSPVEGGRQYAESLDLDLGENINLSLTANSAKTQLRKARNRNVDYLIHQNTAAPMQVLLADRQEVYPEVNVMGLTYTVDELRAQESPELFEGVRYASGFKVFNEIMDSDVPGKTIIEESFEREGRSMDDPSVANLNYVRGVIHALLALKGLKNAQEIGDMSSGADVREGLFQVSDWNARGLAEPFTYAEDDRRPTMNGRIYEVSDGSFEYDSTIELPRKDEWVGL</sequence>
<dbReference type="EMBL" id="JBHUDI010000002">
    <property type="protein sequence ID" value="MFD1562601.1"/>
    <property type="molecule type" value="Genomic_DNA"/>
</dbReference>
<dbReference type="PANTHER" id="PTHR30483">
    <property type="entry name" value="LEUCINE-SPECIFIC-BINDING PROTEIN"/>
    <property type="match status" value="1"/>
</dbReference>
<dbReference type="Proteomes" id="UP001597076">
    <property type="component" value="Unassembled WGS sequence"/>
</dbReference>
<dbReference type="Gene3D" id="3.40.50.2300">
    <property type="match status" value="2"/>
</dbReference>
<dbReference type="InterPro" id="IPR051010">
    <property type="entry name" value="BCAA_transport"/>
</dbReference>
<protein>
    <submittedName>
        <fullName evidence="3">ABC transporter substrate-binding protein</fullName>
    </submittedName>
</protein>
<dbReference type="CDD" id="cd06334">
    <property type="entry name" value="PBP1_ABC_ligand_binding-like"/>
    <property type="match status" value="1"/>
</dbReference>
<keyword evidence="4" id="KW-1185">Reference proteome</keyword>
<keyword evidence="1" id="KW-0732">Signal</keyword>
<dbReference type="PANTHER" id="PTHR30483:SF38">
    <property type="entry name" value="BLR7848 PROTEIN"/>
    <property type="match status" value="1"/>
</dbReference>
<dbReference type="RefSeq" id="WP_390284384.1">
    <property type="nucleotide sequence ID" value="NZ_JBHUDI010000002.1"/>
</dbReference>
<organism evidence="3 4">
    <name type="scientific">Haloarchaeobius amylolyticus</name>
    <dbReference type="NCBI Taxonomy" id="1198296"/>
    <lineage>
        <taxon>Archaea</taxon>
        <taxon>Methanobacteriati</taxon>
        <taxon>Methanobacteriota</taxon>
        <taxon>Stenosarchaea group</taxon>
        <taxon>Halobacteria</taxon>
        <taxon>Halobacteriales</taxon>
        <taxon>Halorubellaceae</taxon>
        <taxon>Haloarchaeobius</taxon>
    </lineage>
</organism>
<reference evidence="3 4" key="1">
    <citation type="journal article" date="2019" name="Int. J. Syst. Evol. Microbiol.">
        <title>The Global Catalogue of Microorganisms (GCM) 10K type strain sequencing project: providing services to taxonomists for standard genome sequencing and annotation.</title>
        <authorList>
            <consortium name="The Broad Institute Genomics Platform"/>
            <consortium name="The Broad Institute Genome Sequencing Center for Infectious Disease"/>
            <person name="Wu L."/>
            <person name="Ma J."/>
        </authorList>
    </citation>
    <scope>NUCLEOTIDE SEQUENCE [LARGE SCALE GENOMIC DNA]</scope>
    <source>
        <strain evidence="3 4">CGMCC 1.12230</strain>
    </source>
</reference>
<gene>
    <name evidence="3" type="ORF">ACFR99_03400</name>
</gene>
<dbReference type="Pfam" id="PF13458">
    <property type="entry name" value="Peripla_BP_6"/>
    <property type="match status" value="1"/>
</dbReference>